<reference evidence="8 9" key="1">
    <citation type="journal article" date="2015" name="Int. J. Syst. Evol. Microbiol.">
        <title>Gemmobacter intermedius sp. nov., isolated from a white stork (Ciconia ciconia).</title>
        <authorList>
            <person name="Kampfer P."/>
            <person name="Jerzak L."/>
            <person name="Wilharm G."/>
            <person name="Golke J."/>
            <person name="Busse H.J."/>
            <person name="Glaeser S.P."/>
        </authorList>
    </citation>
    <scope>NUCLEOTIDE SEQUENCE [LARGE SCALE GENOMIC DNA]</scope>
    <source>
        <strain evidence="8 9">119/4</strain>
    </source>
</reference>
<proteinExistence type="predicted"/>
<dbReference type="Proteomes" id="UP000287168">
    <property type="component" value="Unassembled WGS sequence"/>
</dbReference>
<evidence type="ECO:0000313" key="9">
    <source>
        <dbReference type="Proteomes" id="UP000287168"/>
    </source>
</evidence>
<keyword evidence="9" id="KW-1185">Reference proteome</keyword>
<accession>A0A444MGF1</accession>
<evidence type="ECO:0000259" key="7">
    <source>
        <dbReference type="PROSITE" id="PS50860"/>
    </source>
</evidence>
<dbReference type="EMBL" id="SBLC01000002">
    <property type="protein sequence ID" value="RWY44754.1"/>
    <property type="molecule type" value="Genomic_DNA"/>
</dbReference>
<dbReference type="InterPro" id="IPR051335">
    <property type="entry name" value="Alanyl-tRNA_Editing_Enzymes"/>
</dbReference>
<dbReference type="InterPro" id="IPR018164">
    <property type="entry name" value="Ala-tRNA-synth_IIc_N"/>
</dbReference>
<dbReference type="Gene3D" id="2.40.30.130">
    <property type="match status" value="1"/>
</dbReference>
<dbReference type="GO" id="GO:0002161">
    <property type="term" value="F:aminoacyl-tRNA deacylase activity"/>
    <property type="evidence" value="ECO:0007669"/>
    <property type="project" value="UniProtKB-ARBA"/>
</dbReference>
<dbReference type="PANTHER" id="PTHR43462">
    <property type="entry name" value="ALANYL-TRNA EDITING PROTEIN"/>
    <property type="match status" value="1"/>
</dbReference>
<dbReference type="InterPro" id="IPR018163">
    <property type="entry name" value="Thr/Ala-tRNA-synth_IIc_edit"/>
</dbReference>
<dbReference type="SUPFAM" id="SSF55186">
    <property type="entry name" value="ThrRS/AlaRS common domain"/>
    <property type="match status" value="1"/>
</dbReference>
<feature type="domain" description="Alanyl-transfer RNA synthetases family profile" evidence="7">
    <location>
        <begin position="1"/>
        <end position="244"/>
    </location>
</feature>
<evidence type="ECO:0000256" key="2">
    <source>
        <dbReference type="ARBA" id="ARBA00004496"/>
    </source>
</evidence>
<protein>
    <recommendedName>
        <fullName evidence="3">Alanine--tRNA ligase</fullName>
    </recommendedName>
    <alternativeName>
        <fullName evidence="6">Alanyl-tRNA synthetase</fullName>
    </alternativeName>
</protein>
<dbReference type="GO" id="GO:0003676">
    <property type="term" value="F:nucleic acid binding"/>
    <property type="evidence" value="ECO:0007669"/>
    <property type="project" value="InterPro"/>
</dbReference>
<organism evidence="8 9">
    <name type="scientific">Falsigemmobacter intermedius</name>
    <dbReference type="NCBI Taxonomy" id="1553448"/>
    <lineage>
        <taxon>Bacteria</taxon>
        <taxon>Pseudomonadati</taxon>
        <taxon>Pseudomonadota</taxon>
        <taxon>Alphaproteobacteria</taxon>
        <taxon>Rhodobacterales</taxon>
        <taxon>Paracoccaceae</taxon>
        <taxon>Falsigemmobacter</taxon>
    </lineage>
</organism>
<keyword evidence="4" id="KW-0479">Metal-binding</keyword>
<dbReference type="InterPro" id="IPR012947">
    <property type="entry name" value="tRNA_SAD"/>
</dbReference>
<dbReference type="SMART" id="SM00863">
    <property type="entry name" value="tRNA_SAD"/>
    <property type="match status" value="1"/>
</dbReference>
<evidence type="ECO:0000256" key="3">
    <source>
        <dbReference type="ARBA" id="ARBA00017959"/>
    </source>
</evidence>
<evidence type="ECO:0000313" key="8">
    <source>
        <dbReference type="EMBL" id="RWY44754.1"/>
    </source>
</evidence>
<gene>
    <name evidence="8" type="ORF">EP867_02155</name>
</gene>
<dbReference type="Gene3D" id="3.30.980.10">
    <property type="entry name" value="Threonyl-trna Synthetase, Chain A, domain 2"/>
    <property type="match status" value="1"/>
</dbReference>
<dbReference type="PROSITE" id="PS50860">
    <property type="entry name" value="AA_TRNA_LIGASE_II_ALA"/>
    <property type="match status" value="1"/>
</dbReference>
<dbReference type="GO" id="GO:0046872">
    <property type="term" value="F:metal ion binding"/>
    <property type="evidence" value="ECO:0007669"/>
    <property type="project" value="UniProtKB-KW"/>
</dbReference>
<dbReference type="OrthoDB" id="9812949at2"/>
<keyword evidence="5" id="KW-0862">Zinc</keyword>
<dbReference type="Pfam" id="PF01411">
    <property type="entry name" value="tRNA-synt_2c"/>
    <property type="match status" value="1"/>
</dbReference>
<dbReference type="InterPro" id="IPR018165">
    <property type="entry name" value="Ala-tRNA-synth_IIc_core"/>
</dbReference>
<dbReference type="GO" id="GO:0004813">
    <property type="term" value="F:alanine-tRNA ligase activity"/>
    <property type="evidence" value="ECO:0007669"/>
    <property type="project" value="InterPro"/>
</dbReference>
<dbReference type="Pfam" id="PF07973">
    <property type="entry name" value="tRNA_SAD"/>
    <property type="match status" value="1"/>
</dbReference>
<dbReference type="InterPro" id="IPR009000">
    <property type="entry name" value="Transl_B-barrel_sf"/>
</dbReference>
<dbReference type="RefSeq" id="WP_128486553.1">
    <property type="nucleotide sequence ID" value="NZ_JBHLXB010000026.1"/>
</dbReference>
<evidence type="ECO:0000256" key="4">
    <source>
        <dbReference type="ARBA" id="ARBA00022723"/>
    </source>
</evidence>
<dbReference type="SUPFAM" id="SSF50447">
    <property type="entry name" value="Translation proteins"/>
    <property type="match status" value="1"/>
</dbReference>
<comment type="subcellular location">
    <subcellularLocation>
        <location evidence="2">Cytoplasm</location>
    </subcellularLocation>
</comment>
<dbReference type="PANTHER" id="PTHR43462:SF1">
    <property type="entry name" value="ALANYL-TRNA EDITING PROTEIN AARSD1"/>
    <property type="match status" value="1"/>
</dbReference>
<name>A0A444MGF1_9RHOB</name>
<evidence type="ECO:0000256" key="1">
    <source>
        <dbReference type="ARBA" id="ARBA00001947"/>
    </source>
</evidence>
<dbReference type="GO" id="GO:0006419">
    <property type="term" value="P:alanyl-tRNA aminoacylation"/>
    <property type="evidence" value="ECO:0007669"/>
    <property type="project" value="InterPro"/>
</dbReference>
<evidence type="ECO:0000256" key="6">
    <source>
        <dbReference type="ARBA" id="ARBA00032577"/>
    </source>
</evidence>
<dbReference type="AlphaFoldDB" id="A0A444MGF1"/>
<evidence type="ECO:0000256" key="5">
    <source>
        <dbReference type="ARBA" id="ARBA00022833"/>
    </source>
</evidence>
<dbReference type="GO" id="GO:0005737">
    <property type="term" value="C:cytoplasm"/>
    <property type="evidence" value="ECO:0007669"/>
    <property type="project" value="UniProtKB-SubCell"/>
</dbReference>
<dbReference type="GO" id="GO:0005524">
    <property type="term" value="F:ATP binding"/>
    <property type="evidence" value="ECO:0007669"/>
    <property type="project" value="InterPro"/>
</dbReference>
<sequence>MTADPLYRSDAYARETIARVVAQTDEGGLILEPELFYPQGGGQPGDSGWLDWEGGRITIANTVKSPEARAVLLAAEPGALPPVGAEVRVTLDWERRYKLMRVHTALHLLSVVIPLPVTGGQISEGKGRLDFDMPEVPADVAAIEEALNALISRDLPVSTTWITDEELTANPGLVKTMSVKPPTGQGRVRLVQIGEGEERVDLQPCGGTHVARTAEVGRARIGKIEKKGKQNRRVSLVLDDPAKE</sequence>
<comment type="cofactor">
    <cofactor evidence="1">
        <name>Zn(2+)</name>
        <dbReference type="ChEBI" id="CHEBI:29105"/>
    </cofactor>
</comment>
<comment type="caution">
    <text evidence="8">The sequence shown here is derived from an EMBL/GenBank/DDBJ whole genome shotgun (WGS) entry which is preliminary data.</text>
</comment>